<protein>
    <submittedName>
        <fullName evidence="2">Uncharacterized protein</fullName>
    </submittedName>
</protein>
<comment type="caution">
    <text evidence="2">The sequence shown here is derived from an EMBL/GenBank/DDBJ whole genome shotgun (WGS) entry which is preliminary data.</text>
</comment>
<feature type="compositionally biased region" description="Low complexity" evidence="1">
    <location>
        <begin position="321"/>
        <end position="333"/>
    </location>
</feature>
<keyword evidence="3" id="KW-1185">Reference proteome</keyword>
<evidence type="ECO:0000313" key="2">
    <source>
        <dbReference type="EMBL" id="KAL0632861.1"/>
    </source>
</evidence>
<feature type="compositionally biased region" description="Polar residues" evidence="1">
    <location>
        <begin position="336"/>
        <end position="351"/>
    </location>
</feature>
<feature type="region of interest" description="Disordered" evidence="1">
    <location>
        <begin position="777"/>
        <end position="851"/>
    </location>
</feature>
<feature type="region of interest" description="Disordered" evidence="1">
    <location>
        <begin position="653"/>
        <end position="689"/>
    </location>
</feature>
<name>A0ABR3GBB7_9PEZI</name>
<organism evidence="2 3">
    <name type="scientific">Discina gigas</name>
    <dbReference type="NCBI Taxonomy" id="1032678"/>
    <lineage>
        <taxon>Eukaryota</taxon>
        <taxon>Fungi</taxon>
        <taxon>Dikarya</taxon>
        <taxon>Ascomycota</taxon>
        <taxon>Pezizomycotina</taxon>
        <taxon>Pezizomycetes</taxon>
        <taxon>Pezizales</taxon>
        <taxon>Discinaceae</taxon>
        <taxon>Discina</taxon>
    </lineage>
</organism>
<proteinExistence type="predicted"/>
<dbReference type="EMBL" id="JBBBZM010000147">
    <property type="protein sequence ID" value="KAL0632861.1"/>
    <property type="molecule type" value="Genomic_DNA"/>
</dbReference>
<gene>
    <name evidence="2" type="ORF">Q9L58_008235</name>
</gene>
<dbReference type="Proteomes" id="UP001447188">
    <property type="component" value="Unassembled WGS sequence"/>
</dbReference>
<feature type="region of interest" description="Disordered" evidence="1">
    <location>
        <begin position="363"/>
        <end position="399"/>
    </location>
</feature>
<feature type="region of interest" description="Disordered" evidence="1">
    <location>
        <begin position="702"/>
        <end position="723"/>
    </location>
</feature>
<feature type="region of interest" description="Disordered" evidence="1">
    <location>
        <begin position="966"/>
        <end position="1013"/>
    </location>
</feature>
<evidence type="ECO:0000313" key="3">
    <source>
        <dbReference type="Proteomes" id="UP001447188"/>
    </source>
</evidence>
<feature type="compositionally biased region" description="Polar residues" evidence="1">
    <location>
        <begin position="970"/>
        <end position="991"/>
    </location>
</feature>
<accession>A0ABR3GBB7</accession>
<evidence type="ECO:0000256" key="1">
    <source>
        <dbReference type="SAM" id="MobiDB-lite"/>
    </source>
</evidence>
<feature type="region of interest" description="Disordered" evidence="1">
    <location>
        <begin position="294"/>
        <end position="351"/>
    </location>
</feature>
<sequence>MSSNPRARPLASSGIGGDSKRGKFIRDNVTVQLIQEPLSDEQWCDRLSDLKDKLRTEFNEMPQDIKVSKAFATLRGLCLGPKVMMSLSSFEQKYYNMEYRIKSPKQGYGRSGSPKRTINWAAECVLDEQVSTEISDVVELGHIFGLKKGVPQFIDYDVGEREGDIQDLGVCRPKSSSRRYSDDDTGSPNSDSTILGPRGFGTTDQRLAQSSRIDLGSRSSEILRHPKMDYIDAPSTHYLSPSSLNSPATTRFEAFSPMLSPVRENKSVEESWRNDSFYLVPLPQTRENNFDLYGEPVSRLSSPSQKRSLACLPGSPDRKSSIPPRIASRSPLPKSRGSSSRGKVVPSNFSLNPMKGRGFVETLKGRSRSGPANLAGGSRVSGPRGTRMAPFRSPRTTSAGAILGWSSSERQRRALKLDATRGRFQSLESRTPTPTGRIVDDEIVRQRHQSLEMGTRSSYFSVETLTIAAPKPSVAQNLRGDPSIPQNKVTTRNIYQTPGVVQPPYYDDLGSSPEQRNARFSITPNLLSTLERKSKDLTEVDIYREGPFQREDSMASTVFNTAIDSTGGISNLAAEIASIPSARRVPRAPKLIEVVRNVTGGSVMIPVGESRRRLGTISDTGTVIAMSPVGLVDIAGKGGTEVCPLVVGRLGKSIDPTTKRAGSHGSTSKIPSAKGYTKRSSSYGSDTKAREVVRKDTKEYLESVQKRPEKGVGLGESKTGEVSGAMTVSTSPKMVVVGAGQKPTNGRLSTGQQRGTTEGHIGAANFGRGYQRTPGGGFAAPNLGNRIHRSSTAGTTEKSYMRPLTKNAPFHPHRNHSSEALSIISNKSSTHVGGGNKDTGQGLSGRKNTRSIDSTRIQGIFSAKNGSKASIVAIDTQEELARNKRPEIIVHTAGSPAGFKNSSSGGVLVDITSIGCLSNPRTTPISSRWFGRRGTEIPIVSRPITISGPIDDDTQKENHRPMIGYGEQHLQPQGVTPKSKSGTLGNLTNWLSSGRKSKGKSSSPPPNGRFSPDEVESLIKRLSAQIPQTPDQKSGFRALGGRYYSLNIPSLDKSPSKDEKDRNPIAVCMDLINTASNEPQSDRRESLLQMSRVMVDIVSKSRDAECAAEEAKLAAKRAEVAFLETRKHLVDVTELVKRKKREI</sequence>
<reference evidence="2 3" key="1">
    <citation type="submission" date="2024-02" db="EMBL/GenBank/DDBJ databases">
        <title>Discinaceae phylogenomics.</title>
        <authorList>
            <person name="Dirks A.C."/>
            <person name="James T.Y."/>
        </authorList>
    </citation>
    <scope>NUCLEOTIDE SEQUENCE [LARGE SCALE GENOMIC DNA]</scope>
    <source>
        <strain evidence="2 3">ACD0624</strain>
    </source>
</reference>
<feature type="region of interest" description="Disordered" evidence="1">
    <location>
        <begin position="167"/>
        <end position="208"/>
    </location>
</feature>
<feature type="compositionally biased region" description="Polar residues" evidence="1">
    <location>
        <begin position="818"/>
        <end position="831"/>
    </location>
</feature>